<feature type="region of interest" description="Disordered" evidence="1">
    <location>
        <begin position="32"/>
        <end position="56"/>
    </location>
</feature>
<evidence type="ECO:0000259" key="2">
    <source>
        <dbReference type="Pfam" id="PF25232"/>
    </source>
</evidence>
<dbReference type="Pfam" id="PF25232">
    <property type="entry name" value="DUF7848"/>
    <property type="match status" value="1"/>
</dbReference>
<dbReference type="EMBL" id="BAAAMJ010000009">
    <property type="protein sequence ID" value="GAA1901917.1"/>
    <property type="molecule type" value="Genomic_DNA"/>
</dbReference>
<organism evidence="3 4">
    <name type="scientific">Streptomyces sodiiphilus</name>
    <dbReference type="NCBI Taxonomy" id="226217"/>
    <lineage>
        <taxon>Bacteria</taxon>
        <taxon>Bacillati</taxon>
        <taxon>Actinomycetota</taxon>
        <taxon>Actinomycetes</taxon>
        <taxon>Kitasatosporales</taxon>
        <taxon>Streptomycetaceae</taxon>
        <taxon>Streptomyces</taxon>
    </lineage>
</organism>
<protein>
    <recommendedName>
        <fullName evidence="2">DUF7848 domain-containing protein</fullName>
    </recommendedName>
</protein>
<proteinExistence type="predicted"/>
<evidence type="ECO:0000313" key="4">
    <source>
        <dbReference type="Proteomes" id="UP001501303"/>
    </source>
</evidence>
<name>A0ABP5A657_9ACTN</name>
<reference evidence="4" key="1">
    <citation type="journal article" date="2019" name="Int. J. Syst. Evol. Microbiol.">
        <title>The Global Catalogue of Microorganisms (GCM) 10K type strain sequencing project: providing services to taxonomists for standard genome sequencing and annotation.</title>
        <authorList>
            <consortium name="The Broad Institute Genomics Platform"/>
            <consortium name="The Broad Institute Genome Sequencing Center for Infectious Disease"/>
            <person name="Wu L."/>
            <person name="Ma J."/>
        </authorList>
    </citation>
    <scope>NUCLEOTIDE SEQUENCE [LARGE SCALE GENOMIC DNA]</scope>
    <source>
        <strain evidence="4">JCM 13581</strain>
    </source>
</reference>
<dbReference type="Proteomes" id="UP001501303">
    <property type="component" value="Unassembled WGS sequence"/>
</dbReference>
<dbReference type="InterPro" id="IPR057170">
    <property type="entry name" value="DUF7848"/>
</dbReference>
<feature type="domain" description="DUF7848" evidence="2">
    <location>
        <begin position="1"/>
        <end position="54"/>
    </location>
</feature>
<accession>A0ABP5A657</accession>
<comment type="caution">
    <text evidence="3">The sequence shown here is derived from an EMBL/GenBank/DDBJ whole genome shotgun (WGS) entry which is preliminary data.</text>
</comment>
<evidence type="ECO:0000313" key="3">
    <source>
        <dbReference type="EMBL" id="GAA1901917.1"/>
    </source>
</evidence>
<gene>
    <name evidence="3" type="ORF">GCM10009716_09680</name>
</gene>
<keyword evidence="4" id="KW-1185">Reference proteome</keyword>
<sequence>MTHRMRCDACGAVSPRSVDFGRAQDWQLRHAGRHPSHLTYTETLTRPWRARPQDNR</sequence>
<evidence type="ECO:0000256" key="1">
    <source>
        <dbReference type="SAM" id="MobiDB-lite"/>
    </source>
</evidence>